<evidence type="ECO:0000256" key="5">
    <source>
        <dbReference type="SAM" id="Coils"/>
    </source>
</evidence>
<keyword evidence="5" id="KW-0175">Coiled coil</keyword>
<keyword evidence="4" id="KW-0418">Kinase</keyword>
<evidence type="ECO:0000256" key="6">
    <source>
        <dbReference type="SAM" id="Phobius"/>
    </source>
</evidence>
<dbReference type="Pfam" id="PF00672">
    <property type="entry name" value="HAMP"/>
    <property type="match status" value="1"/>
</dbReference>
<keyword evidence="6" id="KW-1133">Transmembrane helix</keyword>
<dbReference type="InterPro" id="IPR048760">
    <property type="entry name" value="VP0354-like_sensor_dom"/>
</dbReference>
<dbReference type="Gene3D" id="3.30.450.20">
    <property type="entry name" value="PAS domain"/>
    <property type="match status" value="1"/>
</dbReference>
<feature type="domain" description="HAMP" evidence="7">
    <location>
        <begin position="351"/>
        <end position="403"/>
    </location>
</feature>
<evidence type="ECO:0000313" key="9">
    <source>
        <dbReference type="Proteomes" id="UP000765845"/>
    </source>
</evidence>
<dbReference type="Gene3D" id="6.10.340.10">
    <property type="match status" value="1"/>
</dbReference>
<keyword evidence="6" id="KW-0812">Transmembrane</keyword>
<dbReference type="InterPro" id="IPR003660">
    <property type="entry name" value="HAMP_dom"/>
</dbReference>
<name>A0ABX1G9I3_9GAMM</name>
<evidence type="ECO:0000313" key="8">
    <source>
        <dbReference type="EMBL" id="NKI15812.1"/>
    </source>
</evidence>
<keyword evidence="6" id="KW-0472">Membrane</keyword>
<dbReference type="EC" id="2.7.13.3" evidence="2"/>
<reference evidence="8 9" key="1">
    <citation type="submission" date="2020-04" db="EMBL/GenBank/DDBJ databases">
        <authorList>
            <person name="Yoon J."/>
        </authorList>
    </citation>
    <scope>NUCLEOTIDE SEQUENCE [LARGE SCALE GENOMIC DNA]</scope>
    <source>
        <strain evidence="8 9">KMU-166</strain>
    </source>
</reference>
<dbReference type="PANTHER" id="PTHR42878">
    <property type="entry name" value="TWO-COMPONENT HISTIDINE KINASE"/>
    <property type="match status" value="1"/>
</dbReference>
<evidence type="ECO:0000256" key="1">
    <source>
        <dbReference type="ARBA" id="ARBA00000085"/>
    </source>
</evidence>
<dbReference type="Gene3D" id="1.10.287.130">
    <property type="match status" value="1"/>
</dbReference>
<dbReference type="PROSITE" id="PS50885">
    <property type="entry name" value="HAMP"/>
    <property type="match status" value="1"/>
</dbReference>
<feature type="transmembrane region" description="Helical" evidence="6">
    <location>
        <begin position="333"/>
        <end position="354"/>
    </location>
</feature>
<dbReference type="Pfam" id="PF21623">
    <property type="entry name" value="HK_sensor_dom_bact"/>
    <property type="match status" value="1"/>
</dbReference>
<evidence type="ECO:0000256" key="4">
    <source>
        <dbReference type="ARBA" id="ARBA00022777"/>
    </source>
</evidence>
<proteinExistence type="predicted"/>
<keyword evidence="3" id="KW-0808">Transferase</keyword>
<keyword evidence="9" id="KW-1185">Reference proteome</keyword>
<protein>
    <recommendedName>
        <fullName evidence="2">histidine kinase</fullName>
        <ecNumber evidence="2">2.7.13.3</ecNumber>
    </recommendedName>
</protein>
<feature type="transmembrane region" description="Helical" evidence="6">
    <location>
        <begin position="20"/>
        <end position="42"/>
    </location>
</feature>
<dbReference type="Proteomes" id="UP000765845">
    <property type="component" value="Unassembled WGS sequence"/>
</dbReference>
<comment type="caution">
    <text evidence="8">The sequence shown here is derived from an EMBL/GenBank/DDBJ whole genome shotgun (WGS) entry which is preliminary data.</text>
</comment>
<dbReference type="PANTHER" id="PTHR42878:SF15">
    <property type="entry name" value="BACTERIOPHYTOCHROME"/>
    <property type="match status" value="1"/>
</dbReference>
<dbReference type="SMART" id="SM00388">
    <property type="entry name" value="HisKA"/>
    <property type="match status" value="1"/>
</dbReference>
<evidence type="ECO:0000259" key="7">
    <source>
        <dbReference type="PROSITE" id="PS50885"/>
    </source>
</evidence>
<dbReference type="InterPro" id="IPR029151">
    <property type="entry name" value="Sensor-like_sf"/>
</dbReference>
<feature type="coiled-coil region" evidence="5">
    <location>
        <begin position="395"/>
        <end position="436"/>
    </location>
</feature>
<accession>A0ABX1G9I3</accession>
<dbReference type="InterPro" id="IPR003661">
    <property type="entry name" value="HisK_dim/P_dom"/>
</dbReference>
<gene>
    <name evidence="8" type="ORF">HCU74_00110</name>
</gene>
<evidence type="ECO:0000256" key="2">
    <source>
        <dbReference type="ARBA" id="ARBA00012438"/>
    </source>
</evidence>
<dbReference type="EMBL" id="JAAWWK010000001">
    <property type="protein sequence ID" value="NKI15812.1"/>
    <property type="molecule type" value="Genomic_DNA"/>
</dbReference>
<dbReference type="Pfam" id="PF00512">
    <property type="entry name" value="HisKA"/>
    <property type="match status" value="1"/>
</dbReference>
<dbReference type="InterPro" id="IPR036097">
    <property type="entry name" value="HisK_dim/P_sf"/>
</dbReference>
<dbReference type="SUPFAM" id="SSF47384">
    <property type="entry name" value="Homodimeric domain of signal transducing histidine kinase"/>
    <property type="match status" value="1"/>
</dbReference>
<dbReference type="SUPFAM" id="SSF103190">
    <property type="entry name" value="Sensory domain-like"/>
    <property type="match status" value="1"/>
</dbReference>
<evidence type="ECO:0000256" key="3">
    <source>
        <dbReference type="ARBA" id="ARBA00022679"/>
    </source>
</evidence>
<dbReference type="RefSeq" id="WP_168448370.1">
    <property type="nucleotide sequence ID" value="NZ_JAAWWK010000001.1"/>
</dbReference>
<dbReference type="InterPro" id="IPR050351">
    <property type="entry name" value="BphY/WalK/GraS-like"/>
</dbReference>
<sequence length="529" mass="59394">MTNPQTKSGPRSRNIFPQLLLPILVLILLSNMLTLGTTYLALDRELRIKDDSLLVTDTEKATEYLSSVFEQLQIDARQAHNFPALEGVIRSQTDTRYHHELEEWKARLAQLFSGMMRANPALSQMRYIQSDGVEIVRVDRYGQDNSLQVVLEQDLQDKSDRPYFIASMGLPEGQVYLSKVDLNQENGQIIKPLELVLRAGTTVYSRGAESPQGVLILNLNLDSILARIPNLVGSNRSVMVANAGGDYLYHSSKPFAITDDPVGSHNLFSDFALQPRELVAGELYVQEQADNHLALTPFEYGDGNINNTVYVAVSSEHEDIVSVRDTVAKRTTLTLSAVLLVTVLLCVAIARRIATPLTGLSQRIRRGDQTDFKYRLAANAPNELHHLAESFDAAYARLAEKQHQLEAEISAKKQAQRTLERKVEQLNKANQELRQFTYIASHDLQEPLRTIRSFIGVISKQYEDQLDNKGRTMLGFVEDASARMQVLVKDLLDYGRIGEKSSPAPWISTSWSCTFNKTWPPLLAARVRS</sequence>
<dbReference type="CDD" id="cd00082">
    <property type="entry name" value="HisKA"/>
    <property type="match status" value="1"/>
</dbReference>
<organism evidence="8 9">
    <name type="scientific">Spongiibacter thalassae</name>
    <dbReference type="NCBI Taxonomy" id="2721624"/>
    <lineage>
        <taxon>Bacteria</taxon>
        <taxon>Pseudomonadati</taxon>
        <taxon>Pseudomonadota</taxon>
        <taxon>Gammaproteobacteria</taxon>
        <taxon>Cellvibrionales</taxon>
        <taxon>Spongiibacteraceae</taxon>
        <taxon>Spongiibacter</taxon>
    </lineage>
</organism>
<comment type="catalytic activity">
    <reaction evidence="1">
        <text>ATP + protein L-histidine = ADP + protein N-phospho-L-histidine.</text>
        <dbReference type="EC" id="2.7.13.3"/>
    </reaction>
</comment>